<name>A0ABQ4JKA9_9ACTN</name>
<accession>A0ABQ4JKA9</accession>
<dbReference type="SUPFAM" id="SSF52091">
    <property type="entry name" value="SpoIIaa-like"/>
    <property type="match status" value="1"/>
</dbReference>
<dbReference type="RefSeq" id="WP_204038516.1">
    <property type="nucleotide sequence ID" value="NZ_BOPC01000160.1"/>
</dbReference>
<reference evidence="2 3" key="1">
    <citation type="submission" date="2021-01" db="EMBL/GenBank/DDBJ databases">
        <title>Whole genome shotgun sequence of Verrucosispora qiuiae NBRC 106684.</title>
        <authorList>
            <person name="Komaki H."/>
            <person name="Tamura T."/>
        </authorList>
    </citation>
    <scope>NUCLEOTIDE SEQUENCE [LARGE SCALE GENOMIC DNA]</scope>
    <source>
        <strain evidence="2 3">NBRC 106684</strain>
    </source>
</reference>
<evidence type="ECO:0000259" key="1">
    <source>
        <dbReference type="PROSITE" id="PS50801"/>
    </source>
</evidence>
<sequence>MILPAAAGPICVTTFAISFAMDGTLTRADIPALCGDLADVLRGRDPGVVVCDVSGAIRPDVVTVEALARLCLTARRHGWQLVLSGANADLLEIADLLGLAGVLLQPLRQAEQRKQAGGVEEVVDRSDPSG</sequence>
<feature type="domain" description="STAS" evidence="1">
    <location>
        <begin position="19"/>
        <end position="126"/>
    </location>
</feature>
<evidence type="ECO:0000313" key="2">
    <source>
        <dbReference type="EMBL" id="GIJ30815.1"/>
    </source>
</evidence>
<dbReference type="InterPro" id="IPR036513">
    <property type="entry name" value="STAS_dom_sf"/>
</dbReference>
<evidence type="ECO:0000313" key="3">
    <source>
        <dbReference type="Proteomes" id="UP000653076"/>
    </source>
</evidence>
<proteinExistence type="predicted"/>
<dbReference type="InterPro" id="IPR002645">
    <property type="entry name" value="STAS_dom"/>
</dbReference>
<dbReference type="PROSITE" id="PS50801">
    <property type="entry name" value="STAS"/>
    <property type="match status" value="1"/>
</dbReference>
<protein>
    <recommendedName>
        <fullName evidence="1">STAS domain-containing protein</fullName>
    </recommendedName>
</protein>
<dbReference type="Proteomes" id="UP000653076">
    <property type="component" value="Unassembled WGS sequence"/>
</dbReference>
<dbReference type="Gene3D" id="3.30.750.24">
    <property type="entry name" value="STAS domain"/>
    <property type="match status" value="1"/>
</dbReference>
<keyword evidence="3" id="KW-1185">Reference proteome</keyword>
<comment type="caution">
    <text evidence="2">The sequence shown here is derived from an EMBL/GenBank/DDBJ whole genome shotgun (WGS) entry which is preliminary data.</text>
</comment>
<organism evidence="2 3">
    <name type="scientific">Micromonospora qiuiae</name>
    <dbReference type="NCBI Taxonomy" id="502268"/>
    <lineage>
        <taxon>Bacteria</taxon>
        <taxon>Bacillati</taxon>
        <taxon>Actinomycetota</taxon>
        <taxon>Actinomycetes</taxon>
        <taxon>Micromonosporales</taxon>
        <taxon>Micromonosporaceae</taxon>
        <taxon>Micromonospora</taxon>
    </lineage>
</organism>
<dbReference type="InterPro" id="IPR058548">
    <property type="entry name" value="MlaB-like_STAS"/>
</dbReference>
<dbReference type="Pfam" id="PF13466">
    <property type="entry name" value="STAS_2"/>
    <property type="match status" value="1"/>
</dbReference>
<gene>
    <name evidence="2" type="ORF">Vqi01_59770</name>
</gene>
<dbReference type="EMBL" id="BOPC01000160">
    <property type="protein sequence ID" value="GIJ30815.1"/>
    <property type="molecule type" value="Genomic_DNA"/>
</dbReference>